<dbReference type="Proteomes" id="UP001140094">
    <property type="component" value="Unassembled WGS sequence"/>
</dbReference>
<evidence type="ECO:0000256" key="1">
    <source>
        <dbReference type="SAM" id="MobiDB-lite"/>
    </source>
</evidence>
<reference evidence="3" key="1">
    <citation type="submission" date="2022-07" db="EMBL/GenBank/DDBJ databases">
        <title>Phylogenomic reconstructions and comparative analyses of Kickxellomycotina fungi.</title>
        <authorList>
            <person name="Reynolds N.K."/>
            <person name="Stajich J.E."/>
            <person name="Barry K."/>
            <person name="Grigoriev I.V."/>
            <person name="Crous P."/>
            <person name="Smith M.E."/>
        </authorList>
    </citation>
    <scope>NUCLEOTIDE SEQUENCE</scope>
    <source>
        <strain evidence="3">NRRL 1565</strain>
    </source>
</reference>
<keyword evidence="2" id="KW-1133">Transmembrane helix</keyword>
<keyword evidence="4" id="KW-1185">Reference proteome</keyword>
<keyword evidence="2" id="KW-0472">Membrane</keyword>
<keyword evidence="2" id="KW-0812">Transmembrane</keyword>
<dbReference type="EMBL" id="JANBUO010001205">
    <property type="protein sequence ID" value="KAJ2799301.1"/>
    <property type="molecule type" value="Genomic_DNA"/>
</dbReference>
<sequence>MFADPAVLVLAVIAVVAGSVYFYYFSPQANQPDIHPLQLAHQASVSRVRESASESPVYRSKSAPEGSPLFSTPAAELKTLCDVLRVGRRVQRPDAVQTEADGTLF</sequence>
<name>A0A9W8LS09_9FUNG</name>
<dbReference type="AlphaFoldDB" id="A0A9W8LS09"/>
<comment type="caution">
    <text evidence="3">The sequence shown here is derived from an EMBL/GenBank/DDBJ whole genome shotgun (WGS) entry which is preliminary data.</text>
</comment>
<organism evidence="3 4">
    <name type="scientific">Coemansia guatemalensis</name>
    <dbReference type="NCBI Taxonomy" id="2761395"/>
    <lineage>
        <taxon>Eukaryota</taxon>
        <taxon>Fungi</taxon>
        <taxon>Fungi incertae sedis</taxon>
        <taxon>Zoopagomycota</taxon>
        <taxon>Kickxellomycotina</taxon>
        <taxon>Kickxellomycetes</taxon>
        <taxon>Kickxellales</taxon>
        <taxon>Kickxellaceae</taxon>
        <taxon>Coemansia</taxon>
    </lineage>
</organism>
<feature type="transmembrane region" description="Helical" evidence="2">
    <location>
        <begin position="6"/>
        <end position="25"/>
    </location>
</feature>
<evidence type="ECO:0000313" key="4">
    <source>
        <dbReference type="Proteomes" id="UP001140094"/>
    </source>
</evidence>
<evidence type="ECO:0000256" key="2">
    <source>
        <dbReference type="SAM" id="Phobius"/>
    </source>
</evidence>
<evidence type="ECO:0000313" key="3">
    <source>
        <dbReference type="EMBL" id="KAJ2799301.1"/>
    </source>
</evidence>
<feature type="non-terminal residue" evidence="3">
    <location>
        <position position="105"/>
    </location>
</feature>
<dbReference type="OrthoDB" id="1700726at2759"/>
<feature type="region of interest" description="Disordered" evidence="1">
    <location>
        <begin position="51"/>
        <end position="71"/>
    </location>
</feature>
<proteinExistence type="predicted"/>
<protein>
    <submittedName>
        <fullName evidence="3">Uncharacterized protein</fullName>
    </submittedName>
</protein>
<gene>
    <name evidence="3" type="ORF">H4R20_004493</name>
</gene>
<accession>A0A9W8LS09</accession>